<name>A0A109JJ88_9BRAD</name>
<dbReference type="AlphaFoldDB" id="A0A109JJ88"/>
<dbReference type="EMBL" id="LNCU01000098">
    <property type="protein sequence ID" value="KWV49859.1"/>
    <property type="molecule type" value="Genomic_DNA"/>
</dbReference>
<keyword evidence="1" id="KW-0812">Transmembrane</keyword>
<keyword evidence="1" id="KW-1133">Transmembrane helix</keyword>
<reference evidence="2 3" key="1">
    <citation type="submission" date="2015-11" db="EMBL/GenBank/DDBJ databases">
        <title>Draft Genome Sequence of the Strain BR 10303 (Bradyrhizobium sp.) isolated from nodules of Centrolobium paraense.</title>
        <authorList>
            <person name="Zelli J.E."/>
            <person name="Simoes-Araujo J.L."/>
            <person name="Barauna A.C."/>
            <person name="Silva K."/>
        </authorList>
    </citation>
    <scope>NUCLEOTIDE SEQUENCE [LARGE SCALE GENOMIC DNA]</scope>
    <source>
        <strain evidence="2 3">BR 10303</strain>
    </source>
</reference>
<organism evidence="2 3">
    <name type="scientific">Bradyrhizobium macuxiense</name>
    <dbReference type="NCBI Taxonomy" id="1755647"/>
    <lineage>
        <taxon>Bacteria</taxon>
        <taxon>Pseudomonadati</taxon>
        <taxon>Pseudomonadota</taxon>
        <taxon>Alphaproteobacteria</taxon>
        <taxon>Hyphomicrobiales</taxon>
        <taxon>Nitrobacteraceae</taxon>
        <taxon>Bradyrhizobium</taxon>
    </lineage>
</organism>
<accession>A0A109JJ88</accession>
<proteinExistence type="predicted"/>
<keyword evidence="1" id="KW-0472">Membrane</keyword>
<evidence type="ECO:0000313" key="3">
    <source>
        <dbReference type="Proteomes" id="UP000057737"/>
    </source>
</evidence>
<evidence type="ECO:0000256" key="1">
    <source>
        <dbReference type="SAM" id="Phobius"/>
    </source>
</evidence>
<sequence>MTHAPGGKISKNGRWMLDAPTLSFVLMAVAVGLAAAFVWLFSKIERAFNVRRARKQRSQKGQ</sequence>
<protein>
    <submittedName>
        <fullName evidence="2">Uncharacterized protein</fullName>
    </submittedName>
</protein>
<comment type="caution">
    <text evidence="2">The sequence shown here is derived from an EMBL/GenBank/DDBJ whole genome shotgun (WGS) entry which is preliminary data.</text>
</comment>
<dbReference type="Proteomes" id="UP000057737">
    <property type="component" value="Unassembled WGS sequence"/>
</dbReference>
<evidence type="ECO:0000313" key="2">
    <source>
        <dbReference type="EMBL" id="KWV49859.1"/>
    </source>
</evidence>
<gene>
    <name evidence="2" type="ORF">AS156_15130</name>
</gene>
<keyword evidence="3" id="KW-1185">Reference proteome</keyword>
<feature type="transmembrane region" description="Helical" evidence="1">
    <location>
        <begin position="22"/>
        <end position="42"/>
    </location>
</feature>